<feature type="compositionally biased region" description="Basic and acidic residues" evidence="1">
    <location>
        <begin position="48"/>
        <end position="57"/>
    </location>
</feature>
<name>A0A7J6PTX9_PEROL</name>
<organism evidence="2 4">
    <name type="scientific">Perkinsus olseni</name>
    <name type="common">Perkinsus atlanticus</name>
    <dbReference type="NCBI Taxonomy" id="32597"/>
    <lineage>
        <taxon>Eukaryota</taxon>
        <taxon>Sar</taxon>
        <taxon>Alveolata</taxon>
        <taxon>Perkinsozoa</taxon>
        <taxon>Perkinsea</taxon>
        <taxon>Perkinsida</taxon>
        <taxon>Perkinsidae</taxon>
        <taxon>Perkinsus</taxon>
    </lineage>
</organism>
<evidence type="ECO:0000256" key="1">
    <source>
        <dbReference type="SAM" id="MobiDB-lite"/>
    </source>
</evidence>
<dbReference type="EMBL" id="JABANO010037872">
    <property type="protein sequence ID" value="KAF4699483.1"/>
    <property type="molecule type" value="Genomic_DNA"/>
</dbReference>
<evidence type="ECO:0000313" key="4">
    <source>
        <dbReference type="Proteomes" id="UP000553632"/>
    </source>
</evidence>
<keyword evidence="2" id="KW-0067">ATP-binding</keyword>
<sequence length="173" mass="18723">MTSTGQAEKEAPSLFDPSLLGLDVDIVDSGGSNTLIMEAHKSAKKKANKDAAAPKEKMSKRKRKKLMELQERAAREAKRLAVLDELKTHQLSAAEKAKMHAVADAGVRKKRREESVGLAKLEKKKQKLAELAELSDGDVEGPRRPKEVRGAPKKTIAGVDTEGTLVGTFVVNG</sequence>
<keyword evidence="4" id="KW-1185">Reference proteome</keyword>
<dbReference type="AlphaFoldDB" id="A0A7J6PTX9"/>
<dbReference type="GO" id="GO:0004386">
    <property type="term" value="F:helicase activity"/>
    <property type="evidence" value="ECO:0007669"/>
    <property type="project" value="UniProtKB-KW"/>
</dbReference>
<reference evidence="4 5" key="1">
    <citation type="submission" date="2020-04" db="EMBL/GenBank/DDBJ databases">
        <title>Perkinsus olseni comparative genomics.</title>
        <authorList>
            <person name="Bogema D.R."/>
        </authorList>
    </citation>
    <scope>NUCLEOTIDE SEQUENCE [LARGE SCALE GENOMIC DNA]</scope>
    <source>
        <strain evidence="3">ATCC PRA-205</strain>
        <strain evidence="2 4">ATCC PRA-207</strain>
    </source>
</reference>
<evidence type="ECO:0000313" key="5">
    <source>
        <dbReference type="Proteomes" id="UP000574390"/>
    </source>
</evidence>
<keyword evidence="2" id="KW-0547">Nucleotide-binding</keyword>
<dbReference type="Proteomes" id="UP000574390">
    <property type="component" value="Unassembled WGS sequence"/>
</dbReference>
<gene>
    <name evidence="2" type="primary">DHX37_3</name>
    <name evidence="3" type="synonym">DHX37</name>
    <name evidence="3" type="ORF">FOZ62_029207</name>
    <name evidence="2" type="ORF">FOZ63_030950</name>
</gene>
<keyword evidence="2" id="KW-0347">Helicase</keyword>
<feature type="region of interest" description="Disordered" evidence="1">
    <location>
        <begin position="41"/>
        <end position="64"/>
    </location>
</feature>
<feature type="region of interest" description="Disordered" evidence="1">
    <location>
        <begin position="132"/>
        <end position="155"/>
    </location>
</feature>
<comment type="caution">
    <text evidence="2">The sequence shown here is derived from an EMBL/GenBank/DDBJ whole genome shotgun (WGS) entry which is preliminary data.</text>
</comment>
<dbReference type="EMBL" id="JABANM010023641">
    <property type="protein sequence ID" value="KAF4717551.1"/>
    <property type="molecule type" value="Genomic_DNA"/>
</dbReference>
<keyword evidence="2" id="KW-0378">Hydrolase</keyword>
<proteinExistence type="predicted"/>
<accession>A0A7J6PTX9</accession>
<dbReference type="Proteomes" id="UP000553632">
    <property type="component" value="Unassembled WGS sequence"/>
</dbReference>
<evidence type="ECO:0000313" key="3">
    <source>
        <dbReference type="EMBL" id="KAF4717551.1"/>
    </source>
</evidence>
<evidence type="ECO:0000313" key="2">
    <source>
        <dbReference type="EMBL" id="KAF4699483.1"/>
    </source>
</evidence>
<protein>
    <submittedName>
        <fullName evidence="2">ATP-dependent RNA helicase dhx37</fullName>
    </submittedName>
</protein>
<feature type="compositionally biased region" description="Basic and acidic residues" evidence="1">
    <location>
        <begin position="140"/>
        <end position="150"/>
    </location>
</feature>